<organism evidence="18 19">
    <name type="scientific">Polypedilum vanderplanki</name>
    <name type="common">Sleeping chironomid midge</name>
    <dbReference type="NCBI Taxonomy" id="319348"/>
    <lineage>
        <taxon>Eukaryota</taxon>
        <taxon>Metazoa</taxon>
        <taxon>Ecdysozoa</taxon>
        <taxon>Arthropoda</taxon>
        <taxon>Hexapoda</taxon>
        <taxon>Insecta</taxon>
        <taxon>Pterygota</taxon>
        <taxon>Neoptera</taxon>
        <taxon>Endopterygota</taxon>
        <taxon>Diptera</taxon>
        <taxon>Nematocera</taxon>
        <taxon>Chironomoidea</taxon>
        <taxon>Chironomidae</taxon>
        <taxon>Chironominae</taxon>
        <taxon>Polypedilum</taxon>
        <taxon>Polypedilum</taxon>
    </lineage>
</organism>
<evidence type="ECO:0000256" key="4">
    <source>
        <dbReference type="ARBA" id="ARBA00022553"/>
    </source>
</evidence>
<keyword evidence="8 12" id="KW-0418">Kinase</keyword>
<comment type="cofactor">
    <cofactor evidence="1 12">
        <name>Mg(2+)</name>
        <dbReference type="ChEBI" id="CHEBI:18420"/>
    </cofactor>
</comment>
<feature type="binding site" evidence="14 15">
    <location>
        <position position="131"/>
    </location>
    <ligand>
        <name>ATP</name>
        <dbReference type="ChEBI" id="CHEBI:30616"/>
    </ligand>
</feature>
<keyword evidence="3 12" id="KW-0723">Serine/threonine-protein kinase</keyword>
<evidence type="ECO:0000256" key="9">
    <source>
        <dbReference type="ARBA" id="ARBA00022840"/>
    </source>
</evidence>
<feature type="binding site" evidence="14 15">
    <location>
        <position position="492"/>
    </location>
    <ligand>
        <name>ATP</name>
        <dbReference type="ChEBI" id="CHEBI:30616"/>
    </ligand>
</feature>
<dbReference type="SUPFAM" id="SSF56112">
    <property type="entry name" value="Protein kinase-like (PK-like)"/>
    <property type="match status" value="2"/>
</dbReference>
<reference evidence="18" key="1">
    <citation type="submission" date="2021-03" db="EMBL/GenBank/DDBJ databases">
        <title>Chromosome level genome of the anhydrobiotic midge Polypedilum vanderplanki.</title>
        <authorList>
            <person name="Yoshida Y."/>
            <person name="Kikawada T."/>
            <person name="Gusev O."/>
        </authorList>
    </citation>
    <scope>NUCLEOTIDE SEQUENCE</scope>
    <source>
        <strain evidence="18">NIAS01</strain>
        <tissue evidence="18">Whole body or cell culture</tissue>
    </source>
</reference>
<evidence type="ECO:0000313" key="18">
    <source>
        <dbReference type="EMBL" id="KAG5680676.1"/>
    </source>
</evidence>
<comment type="similarity">
    <text evidence="2 12">Belongs to the protein kinase superfamily. AGC Ser/Thr protein kinase family. S6 kinase subfamily.</text>
</comment>
<dbReference type="InterPro" id="IPR017892">
    <property type="entry name" value="Pkinase_C"/>
</dbReference>
<accession>A0A9J6CF15</accession>
<dbReference type="PROSITE" id="PS50011">
    <property type="entry name" value="PROTEIN_KINASE_DOM"/>
    <property type="match status" value="2"/>
</dbReference>
<dbReference type="FunFam" id="1.10.510.10:FF:000010">
    <property type="entry name" value="Ribosomal protein S6 kinase"/>
    <property type="match status" value="1"/>
</dbReference>
<dbReference type="EMBL" id="JADBJN010000001">
    <property type="protein sequence ID" value="KAG5680676.1"/>
    <property type="molecule type" value="Genomic_DNA"/>
</dbReference>
<dbReference type="InterPro" id="IPR008271">
    <property type="entry name" value="Ser/Thr_kinase_AS"/>
</dbReference>
<dbReference type="CDD" id="cd14091">
    <property type="entry name" value="STKc_RSK_C"/>
    <property type="match status" value="1"/>
</dbReference>
<comment type="caution">
    <text evidence="18">The sequence shown here is derived from an EMBL/GenBank/DDBJ whole genome shotgun (WGS) entry which is preliminary data.</text>
</comment>
<dbReference type="AlphaFoldDB" id="A0A9J6CF15"/>
<name>A0A9J6CF15_POLVA</name>
<dbReference type="PIRSF" id="PIRSF000606">
    <property type="entry name" value="Ribsml_S6_kin_2"/>
    <property type="match status" value="1"/>
</dbReference>
<dbReference type="FunFam" id="3.30.200.20:FF:000003">
    <property type="entry name" value="Non-specific serine/threonine protein kinase"/>
    <property type="match status" value="1"/>
</dbReference>
<feature type="binding site" evidence="14">
    <location>
        <begin position="105"/>
        <end position="113"/>
    </location>
    <ligand>
        <name>ATP</name>
        <dbReference type="ChEBI" id="CHEBI:30616"/>
    </ligand>
</feature>
<feature type="domain" description="Protein kinase" evidence="16">
    <location>
        <begin position="463"/>
        <end position="720"/>
    </location>
</feature>
<comment type="catalytic activity">
    <reaction evidence="10 12">
        <text>L-threonyl-[protein] + ATP = O-phospho-L-threonyl-[protein] + ADP + H(+)</text>
        <dbReference type="Rhea" id="RHEA:46608"/>
        <dbReference type="Rhea" id="RHEA-COMP:11060"/>
        <dbReference type="Rhea" id="RHEA-COMP:11605"/>
        <dbReference type="ChEBI" id="CHEBI:15378"/>
        <dbReference type="ChEBI" id="CHEBI:30013"/>
        <dbReference type="ChEBI" id="CHEBI:30616"/>
        <dbReference type="ChEBI" id="CHEBI:61977"/>
        <dbReference type="ChEBI" id="CHEBI:456216"/>
        <dbReference type="EC" id="2.7.11.1"/>
    </reaction>
</comment>
<gene>
    <name evidence="18" type="ORF">PVAND_010170</name>
</gene>
<evidence type="ECO:0000256" key="10">
    <source>
        <dbReference type="ARBA" id="ARBA00047899"/>
    </source>
</evidence>
<dbReference type="PROSITE" id="PS00108">
    <property type="entry name" value="PROTEIN_KINASE_ST"/>
    <property type="match status" value="2"/>
</dbReference>
<dbReference type="Proteomes" id="UP001107558">
    <property type="component" value="Chromosome 1"/>
</dbReference>
<evidence type="ECO:0000256" key="11">
    <source>
        <dbReference type="ARBA" id="ARBA00048679"/>
    </source>
</evidence>
<dbReference type="InterPro" id="IPR041906">
    <property type="entry name" value="RSK_N"/>
</dbReference>
<dbReference type="Gene3D" id="1.10.510.10">
    <property type="entry name" value="Transferase(Phosphotransferase) domain 1"/>
    <property type="match status" value="2"/>
</dbReference>
<evidence type="ECO:0000256" key="3">
    <source>
        <dbReference type="ARBA" id="ARBA00022527"/>
    </source>
</evidence>
<evidence type="ECO:0000256" key="7">
    <source>
        <dbReference type="ARBA" id="ARBA00022741"/>
    </source>
</evidence>
<feature type="active site" description="Proton acceptor" evidence="13">
    <location>
        <position position="580"/>
    </location>
</feature>
<evidence type="ECO:0000259" key="17">
    <source>
        <dbReference type="PROSITE" id="PS51285"/>
    </source>
</evidence>
<dbReference type="PROSITE" id="PS00107">
    <property type="entry name" value="PROTEIN_KINASE_ATP"/>
    <property type="match status" value="2"/>
</dbReference>
<dbReference type="PANTHER" id="PTHR24351">
    <property type="entry name" value="RIBOSOMAL PROTEIN S6 KINASE"/>
    <property type="match status" value="1"/>
</dbReference>
<dbReference type="InterPro" id="IPR000719">
    <property type="entry name" value="Prot_kinase_dom"/>
</dbReference>
<evidence type="ECO:0000256" key="5">
    <source>
        <dbReference type="ARBA" id="ARBA00022679"/>
    </source>
</evidence>
<keyword evidence="9 12" id="KW-0067">ATP-binding</keyword>
<dbReference type="Pfam" id="PF00069">
    <property type="entry name" value="Pkinase"/>
    <property type="match status" value="2"/>
</dbReference>
<feature type="domain" description="AGC-kinase C-terminal" evidence="17">
    <location>
        <begin position="360"/>
        <end position="429"/>
    </location>
</feature>
<evidence type="ECO:0000256" key="1">
    <source>
        <dbReference type="ARBA" id="ARBA00001946"/>
    </source>
</evidence>
<sequence length="796" mass="89351">MPLAGKTLNIWPIKQEVASSSQQLQGLEMVVDDGSVIKYPQNTINININNNNNNNSMDKLQISGHDDDSDDVEMKSDDLVVEVKDLVKDGHEKADPSQFELLKVLGEGSFGKVFLVRKIVGLDAGTLYAMKVLKKATLKVKDRMRSTNERNILADIAVGHSFIVKLHYAFQTPGKLYLILDFLRGGDLFTRLSKEVMFTEEDVKFYLAELALALNHLHSLGIIYRDLKPENILLDADGHIALTDFGLSKIPLGDSKTYSFCGTVEYMAPEVVNRKGHTFAADWWSFGVLMYEMLTGNLPFHGTNRQDTMNQILKTKLGMPENLSPEAQSLLRALFKRNPQNRLGAGSNGIEDIKRHEFFATIDWDALMAKKVRAPFIPSVSRADDTFYFDSDYTNRDPHDSPSVPVSASAHEIFRGFSFVAPCLLDEGEEEAGAMNVNNNERQSFQSSYEIPGVQPHSIHDEYQLKEVLGKGTFSVCKLCEHKTTKKQYAVKIIDKTRHDCREEVDILLRYGNHPNIVTLYRVFEDTSRCVYLVMEYLKGGELLDRILSIQFSEQESAAVLKTVVSAVSYLHDHGVVHRDLKPSNLLYASINHTPDSLRLCDLGFAKQLRADNGLLMTPCYTANFVAPEVLKRQGYDQLCDIWSLGVLLYITLSGRTPFASTPNDEPETILKRIGSGQIDLDNGRWATISVEAKELISHMMHIVPSKRPTAAQILRHPWTVRQSHAFDLRSQQTVSHSLHHVVQKPTTKDISEIKGTVNNVFRAINSPQALGIGVGPVTMSELARRRRRGAEKGHN</sequence>
<dbReference type="SMART" id="SM00133">
    <property type="entry name" value="S_TK_X"/>
    <property type="match status" value="1"/>
</dbReference>
<dbReference type="InterPro" id="IPR017441">
    <property type="entry name" value="Protein_kinase_ATP_BS"/>
</dbReference>
<proteinExistence type="inferred from homology"/>
<dbReference type="InterPro" id="IPR000961">
    <property type="entry name" value="AGC-kinase_C"/>
</dbReference>
<feature type="active site" description="Proton acceptor" evidence="13">
    <location>
        <position position="226"/>
    </location>
</feature>
<dbReference type="CDD" id="cd05582">
    <property type="entry name" value="STKc_RSK_N"/>
    <property type="match status" value="1"/>
</dbReference>
<dbReference type="EC" id="2.7.11.1" evidence="12"/>
<dbReference type="GO" id="GO:0004674">
    <property type="term" value="F:protein serine/threonine kinase activity"/>
    <property type="evidence" value="ECO:0007669"/>
    <property type="project" value="UniProtKB-KW"/>
</dbReference>
<keyword evidence="7 12" id="KW-0547">Nucleotide-binding</keyword>
<dbReference type="GO" id="GO:0005524">
    <property type="term" value="F:ATP binding"/>
    <property type="evidence" value="ECO:0007669"/>
    <property type="project" value="UniProtKB-UniRule"/>
</dbReference>
<dbReference type="GO" id="GO:0035556">
    <property type="term" value="P:intracellular signal transduction"/>
    <property type="evidence" value="ECO:0007669"/>
    <property type="project" value="InterPro"/>
</dbReference>
<dbReference type="FunFam" id="1.10.510.10:FF:001170">
    <property type="entry name" value="Ribosomal protein S6 kinase alpha-1"/>
    <property type="match status" value="1"/>
</dbReference>
<keyword evidence="19" id="KW-1185">Reference proteome</keyword>
<dbReference type="Pfam" id="PF00433">
    <property type="entry name" value="Pkinase_C"/>
    <property type="match status" value="1"/>
</dbReference>
<dbReference type="InterPro" id="IPR011009">
    <property type="entry name" value="Kinase-like_dom_sf"/>
</dbReference>
<dbReference type="GO" id="GO:0000287">
    <property type="term" value="F:magnesium ion binding"/>
    <property type="evidence" value="ECO:0007669"/>
    <property type="project" value="InterPro"/>
</dbReference>
<evidence type="ECO:0000256" key="14">
    <source>
        <dbReference type="PIRSR" id="PIRSR000606-51"/>
    </source>
</evidence>
<dbReference type="InterPro" id="IPR016239">
    <property type="entry name" value="Ribosomal_S6_kinase_II"/>
</dbReference>
<feature type="domain" description="Protein kinase" evidence="16">
    <location>
        <begin position="99"/>
        <end position="359"/>
    </location>
</feature>
<feature type="binding site" evidence="14">
    <location>
        <begin position="469"/>
        <end position="477"/>
    </location>
    <ligand>
        <name>ATP</name>
        <dbReference type="ChEBI" id="CHEBI:30616"/>
    </ligand>
</feature>
<keyword evidence="5 12" id="KW-0808">Transferase</keyword>
<evidence type="ECO:0000256" key="8">
    <source>
        <dbReference type="ARBA" id="ARBA00022777"/>
    </source>
</evidence>
<dbReference type="OrthoDB" id="63267at2759"/>
<evidence type="ECO:0000313" key="19">
    <source>
        <dbReference type="Proteomes" id="UP001107558"/>
    </source>
</evidence>
<dbReference type="Gene3D" id="3.30.200.20">
    <property type="entry name" value="Phosphorylase Kinase, domain 1"/>
    <property type="match status" value="2"/>
</dbReference>
<protein>
    <recommendedName>
        <fullName evidence="12">Ribosomal protein S6 kinase</fullName>
        <ecNumber evidence="12">2.7.11.1</ecNumber>
    </recommendedName>
</protein>
<evidence type="ECO:0000256" key="13">
    <source>
        <dbReference type="PIRSR" id="PIRSR000606-50"/>
    </source>
</evidence>
<evidence type="ECO:0000256" key="6">
    <source>
        <dbReference type="ARBA" id="ARBA00022737"/>
    </source>
</evidence>
<dbReference type="PROSITE" id="PS51285">
    <property type="entry name" value="AGC_KINASE_CTER"/>
    <property type="match status" value="1"/>
</dbReference>
<evidence type="ECO:0000256" key="2">
    <source>
        <dbReference type="ARBA" id="ARBA00009804"/>
    </source>
</evidence>
<keyword evidence="6" id="KW-0677">Repeat</keyword>
<comment type="catalytic activity">
    <reaction evidence="11 12">
        <text>L-seryl-[protein] + ATP = O-phospho-L-seryl-[protein] + ADP + H(+)</text>
        <dbReference type="Rhea" id="RHEA:17989"/>
        <dbReference type="Rhea" id="RHEA-COMP:9863"/>
        <dbReference type="Rhea" id="RHEA-COMP:11604"/>
        <dbReference type="ChEBI" id="CHEBI:15378"/>
        <dbReference type="ChEBI" id="CHEBI:29999"/>
        <dbReference type="ChEBI" id="CHEBI:30616"/>
        <dbReference type="ChEBI" id="CHEBI:83421"/>
        <dbReference type="ChEBI" id="CHEBI:456216"/>
        <dbReference type="EC" id="2.7.11.1"/>
    </reaction>
</comment>
<evidence type="ECO:0000256" key="15">
    <source>
        <dbReference type="PROSITE-ProRule" id="PRU10141"/>
    </source>
</evidence>
<evidence type="ECO:0000256" key="12">
    <source>
        <dbReference type="PIRNR" id="PIRNR000606"/>
    </source>
</evidence>
<dbReference type="FunFam" id="3.30.200.20:FF:000455">
    <property type="entry name" value="Non-specific serine/threonine protein kinase"/>
    <property type="match status" value="1"/>
</dbReference>
<dbReference type="SMART" id="SM00220">
    <property type="entry name" value="S_TKc"/>
    <property type="match status" value="2"/>
</dbReference>
<evidence type="ECO:0000259" key="16">
    <source>
        <dbReference type="PROSITE" id="PS50011"/>
    </source>
</evidence>
<keyword evidence="4" id="KW-0597">Phosphoprotein</keyword>